<keyword evidence="2" id="KW-1185">Reference proteome</keyword>
<sequence>MSDGALEPLLGLSELLVHCRIVGIVGHVSWPLVNTVSNPFMFFVQIFLLGLTARASVDQGTTCFTIDASTFQAHHAHAEIYAEEIWAATRGTSSTSPARSLNSLPPPRYFSGHVSWPLVNTVSNPFMFFVQLTCPECTRILCTVVCSLVPSLLMLCGDVELNPGPSSEQILSELLKGQKEIKTRLDEIESRFKKFEDSASAIADV</sequence>
<reference evidence="1" key="1">
    <citation type="journal article" date="2020" name="Cell">
        <title>Large-Scale Comparative Analyses of Tick Genomes Elucidate Their Genetic Diversity and Vector Capacities.</title>
        <authorList>
            <consortium name="Tick Genome and Microbiome Consortium (TIGMIC)"/>
            <person name="Jia N."/>
            <person name="Wang J."/>
            <person name="Shi W."/>
            <person name="Du L."/>
            <person name="Sun Y."/>
            <person name="Zhan W."/>
            <person name="Jiang J.F."/>
            <person name="Wang Q."/>
            <person name="Zhang B."/>
            <person name="Ji P."/>
            <person name="Bell-Sakyi L."/>
            <person name="Cui X.M."/>
            <person name="Yuan T.T."/>
            <person name="Jiang B.G."/>
            <person name="Yang W.F."/>
            <person name="Lam T.T."/>
            <person name="Chang Q.C."/>
            <person name="Ding S.J."/>
            <person name="Wang X.J."/>
            <person name="Zhu J.G."/>
            <person name="Ruan X.D."/>
            <person name="Zhao L."/>
            <person name="Wei J.T."/>
            <person name="Ye R.Z."/>
            <person name="Que T.C."/>
            <person name="Du C.H."/>
            <person name="Zhou Y.H."/>
            <person name="Cheng J.X."/>
            <person name="Dai P.F."/>
            <person name="Guo W.B."/>
            <person name="Han X.H."/>
            <person name="Huang E.J."/>
            <person name="Li L.F."/>
            <person name="Wei W."/>
            <person name="Gao Y.C."/>
            <person name="Liu J.Z."/>
            <person name="Shao H.Z."/>
            <person name="Wang X."/>
            <person name="Wang C.C."/>
            <person name="Yang T.C."/>
            <person name="Huo Q.B."/>
            <person name="Li W."/>
            <person name="Chen H.Y."/>
            <person name="Chen S.E."/>
            <person name="Zhou L.G."/>
            <person name="Ni X.B."/>
            <person name="Tian J.H."/>
            <person name="Sheng Y."/>
            <person name="Liu T."/>
            <person name="Pan Y.S."/>
            <person name="Xia L.Y."/>
            <person name="Li J."/>
            <person name="Zhao F."/>
            <person name="Cao W.C."/>
        </authorList>
    </citation>
    <scope>NUCLEOTIDE SEQUENCE</scope>
    <source>
        <strain evidence="1">Rsan-2018</strain>
    </source>
</reference>
<dbReference type="AlphaFoldDB" id="A0A9D4STJ8"/>
<dbReference type="VEuPathDB" id="VectorBase:RSAN_030958"/>
<evidence type="ECO:0000313" key="2">
    <source>
        <dbReference type="Proteomes" id="UP000821837"/>
    </source>
</evidence>
<organism evidence="1 2">
    <name type="scientific">Rhipicephalus sanguineus</name>
    <name type="common">Brown dog tick</name>
    <name type="synonym">Ixodes sanguineus</name>
    <dbReference type="NCBI Taxonomy" id="34632"/>
    <lineage>
        <taxon>Eukaryota</taxon>
        <taxon>Metazoa</taxon>
        <taxon>Ecdysozoa</taxon>
        <taxon>Arthropoda</taxon>
        <taxon>Chelicerata</taxon>
        <taxon>Arachnida</taxon>
        <taxon>Acari</taxon>
        <taxon>Parasitiformes</taxon>
        <taxon>Ixodida</taxon>
        <taxon>Ixodoidea</taxon>
        <taxon>Ixodidae</taxon>
        <taxon>Rhipicephalinae</taxon>
        <taxon>Rhipicephalus</taxon>
        <taxon>Rhipicephalus</taxon>
    </lineage>
</organism>
<evidence type="ECO:0000313" key="1">
    <source>
        <dbReference type="EMBL" id="KAH7948481.1"/>
    </source>
</evidence>
<comment type="caution">
    <text evidence="1">The sequence shown here is derived from an EMBL/GenBank/DDBJ whole genome shotgun (WGS) entry which is preliminary data.</text>
</comment>
<gene>
    <name evidence="1" type="ORF">HPB52_022991</name>
</gene>
<dbReference type="Proteomes" id="UP000821837">
    <property type="component" value="Chromosome 6"/>
</dbReference>
<accession>A0A9D4STJ8</accession>
<proteinExistence type="predicted"/>
<reference evidence="1" key="2">
    <citation type="submission" date="2021-09" db="EMBL/GenBank/DDBJ databases">
        <authorList>
            <person name="Jia N."/>
            <person name="Wang J."/>
            <person name="Shi W."/>
            <person name="Du L."/>
            <person name="Sun Y."/>
            <person name="Zhan W."/>
            <person name="Jiang J."/>
            <person name="Wang Q."/>
            <person name="Zhang B."/>
            <person name="Ji P."/>
            <person name="Sakyi L.B."/>
            <person name="Cui X."/>
            <person name="Yuan T."/>
            <person name="Jiang B."/>
            <person name="Yang W."/>
            <person name="Lam T.T.-Y."/>
            <person name="Chang Q."/>
            <person name="Ding S."/>
            <person name="Wang X."/>
            <person name="Zhu J."/>
            <person name="Ruan X."/>
            <person name="Zhao L."/>
            <person name="Wei J."/>
            <person name="Que T."/>
            <person name="Du C."/>
            <person name="Cheng J."/>
            <person name="Dai P."/>
            <person name="Han X."/>
            <person name="Huang E."/>
            <person name="Gao Y."/>
            <person name="Liu J."/>
            <person name="Shao H."/>
            <person name="Ye R."/>
            <person name="Li L."/>
            <person name="Wei W."/>
            <person name="Wang X."/>
            <person name="Wang C."/>
            <person name="Huo Q."/>
            <person name="Li W."/>
            <person name="Guo W."/>
            <person name="Chen H."/>
            <person name="Chen S."/>
            <person name="Zhou L."/>
            <person name="Zhou L."/>
            <person name="Ni X."/>
            <person name="Tian J."/>
            <person name="Zhou Y."/>
            <person name="Sheng Y."/>
            <person name="Liu T."/>
            <person name="Pan Y."/>
            <person name="Xia L."/>
            <person name="Li J."/>
            <person name="Zhao F."/>
            <person name="Cao W."/>
        </authorList>
    </citation>
    <scope>NUCLEOTIDE SEQUENCE</scope>
    <source>
        <strain evidence="1">Rsan-2018</strain>
        <tissue evidence="1">Larvae</tissue>
    </source>
</reference>
<protein>
    <submittedName>
        <fullName evidence="1">Uncharacterized protein</fullName>
    </submittedName>
</protein>
<dbReference type="EMBL" id="JABSTV010001252">
    <property type="protein sequence ID" value="KAH7948481.1"/>
    <property type="molecule type" value="Genomic_DNA"/>
</dbReference>
<name>A0A9D4STJ8_RHISA</name>